<accession>A0ABQ5HTL6</accession>
<reference evidence="2" key="2">
    <citation type="submission" date="2022-01" db="EMBL/GenBank/DDBJ databases">
        <authorList>
            <person name="Yamashiro T."/>
            <person name="Shiraishi A."/>
            <person name="Satake H."/>
            <person name="Nakayama K."/>
        </authorList>
    </citation>
    <scope>NUCLEOTIDE SEQUENCE</scope>
</reference>
<dbReference type="EMBL" id="BQNB010019938">
    <property type="protein sequence ID" value="GJT90612.1"/>
    <property type="molecule type" value="Genomic_DNA"/>
</dbReference>
<proteinExistence type="predicted"/>
<name>A0ABQ5HTL6_9ASTR</name>
<dbReference type="Proteomes" id="UP001151760">
    <property type="component" value="Unassembled WGS sequence"/>
</dbReference>
<sequence>MHDVFKDEGRLSKGIRFTSTTKNTPLEMGKYSHGFYHKTTKDNKQIRHDLGNCDHQKNYANVRRKPLEFQVGVGTVAYRLELLEKLSRVHSTFHVSNLNKCLSDEPLAIPLDEIQVDDKFPFIEEPIEIIDREVKRLKHSRILIVKVRWNSWRGPEFTWERKDLMKKKYSHLFTNSAPAAKVAS</sequence>
<evidence type="ECO:0000313" key="3">
    <source>
        <dbReference type="Proteomes" id="UP001151760"/>
    </source>
</evidence>
<dbReference type="PANTHER" id="PTHR46148:SF59">
    <property type="entry name" value="NUCLEOTIDYLTRANSFERASE, RIBONUCLEASE H"/>
    <property type="match status" value="1"/>
</dbReference>
<organism evidence="2 3">
    <name type="scientific">Tanacetum coccineum</name>
    <dbReference type="NCBI Taxonomy" id="301880"/>
    <lineage>
        <taxon>Eukaryota</taxon>
        <taxon>Viridiplantae</taxon>
        <taxon>Streptophyta</taxon>
        <taxon>Embryophyta</taxon>
        <taxon>Tracheophyta</taxon>
        <taxon>Spermatophyta</taxon>
        <taxon>Magnoliopsida</taxon>
        <taxon>eudicotyledons</taxon>
        <taxon>Gunneridae</taxon>
        <taxon>Pentapetalae</taxon>
        <taxon>asterids</taxon>
        <taxon>campanulids</taxon>
        <taxon>Asterales</taxon>
        <taxon>Asteraceae</taxon>
        <taxon>Asteroideae</taxon>
        <taxon>Anthemideae</taxon>
        <taxon>Anthemidinae</taxon>
        <taxon>Tanacetum</taxon>
    </lineage>
</organism>
<feature type="domain" description="Tf2-1-like SH3-like" evidence="1">
    <location>
        <begin position="73"/>
        <end position="101"/>
    </location>
</feature>
<dbReference type="Pfam" id="PF24626">
    <property type="entry name" value="SH3_Tf2-1"/>
    <property type="match status" value="1"/>
</dbReference>
<comment type="caution">
    <text evidence="2">The sequence shown here is derived from an EMBL/GenBank/DDBJ whole genome shotgun (WGS) entry which is preliminary data.</text>
</comment>
<dbReference type="PANTHER" id="PTHR46148">
    <property type="entry name" value="CHROMO DOMAIN-CONTAINING PROTEIN"/>
    <property type="match status" value="1"/>
</dbReference>
<evidence type="ECO:0000259" key="1">
    <source>
        <dbReference type="Pfam" id="PF24626"/>
    </source>
</evidence>
<gene>
    <name evidence="2" type="ORF">Tco_1079457</name>
</gene>
<dbReference type="InterPro" id="IPR056924">
    <property type="entry name" value="SH3_Tf2-1"/>
</dbReference>
<reference evidence="2" key="1">
    <citation type="journal article" date="2022" name="Int. J. Mol. Sci.">
        <title>Draft Genome of Tanacetum Coccineum: Genomic Comparison of Closely Related Tanacetum-Family Plants.</title>
        <authorList>
            <person name="Yamashiro T."/>
            <person name="Shiraishi A."/>
            <person name="Nakayama K."/>
            <person name="Satake H."/>
        </authorList>
    </citation>
    <scope>NUCLEOTIDE SEQUENCE</scope>
</reference>
<keyword evidence="3" id="KW-1185">Reference proteome</keyword>
<protein>
    <recommendedName>
        <fullName evidence="1">Tf2-1-like SH3-like domain-containing protein</fullName>
    </recommendedName>
</protein>
<evidence type="ECO:0000313" key="2">
    <source>
        <dbReference type="EMBL" id="GJT90612.1"/>
    </source>
</evidence>